<gene>
    <name evidence="1" type="ORF">CEXT_263851</name>
</gene>
<dbReference type="Proteomes" id="UP001054945">
    <property type="component" value="Unassembled WGS sequence"/>
</dbReference>
<keyword evidence="2" id="KW-1185">Reference proteome</keyword>
<proteinExistence type="predicted"/>
<sequence length="124" mass="14372">MMRARKFYESRRCKLKLDHCQNAALKLRAEGTHLSRVTSNHLLPNGSQHYMLVKNPIVLRDKNFERFSKRGGNRLDVSDLFSCHLFRKGKETSPRCEQEHSSARLVLGGWKSDEFAVSEQLRAL</sequence>
<evidence type="ECO:0000313" key="1">
    <source>
        <dbReference type="EMBL" id="GIX74804.1"/>
    </source>
</evidence>
<accession>A0AAV4MV84</accession>
<organism evidence="1 2">
    <name type="scientific">Caerostris extrusa</name>
    <name type="common">Bark spider</name>
    <name type="synonym">Caerostris bankana</name>
    <dbReference type="NCBI Taxonomy" id="172846"/>
    <lineage>
        <taxon>Eukaryota</taxon>
        <taxon>Metazoa</taxon>
        <taxon>Ecdysozoa</taxon>
        <taxon>Arthropoda</taxon>
        <taxon>Chelicerata</taxon>
        <taxon>Arachnida</taxon>
        <taxon>Araneae</taxon>
        <taxon>Araneomorphae</taxon>
        <taxon>Entelegynae</taxon>
        <taxon>Araneoidea</taxon>
        <taxon>Araneidae</taxon>
        <taxon>Caerostris</taxon>
    </lineage>
</organism>
<reference evidence="1 2" key="1">
    <citation type="submission" date="2021-06" db="EMBL/GenBank/DDBJ databases">
        <title>Caerostris extrusa draft genome.</title>
        <authorList>
            <person name="Kono N."/>
            <person name="Arakawa K."/>
        </authorList>
    </citation>
    <scope>NUCLEOTIDE SEQUENCE [LARGE SCALE GENOMIC DNA]</scope>
</reference>
<dbReference type="AlphaFoldDB" id="A0AAV4MV84"/>
<evidence type="ECO:0008006" key="3">
    <source>
        <dbReference type="Google" id="ProtNLM"/>
    </source>
</evidence>
<dbReference type="EMBL" id="BPLR01020098">
    <property type="protein sequence ID" value="GIX74804.1"/>
    <property type="molecule type" value="Genomic_DNA"/>
</dbReference>
<evidence type="ECO:0000313" key="2">
    <source>
        <dbReference type="Proteomes" id="UP001054945"/>
    </source>
</evidence>
<comment type="caution">
    <text evidence="1">The sequence shown here is derived from an EMBL/GenBank/DDBJ whole genome shotgun (WGS) entry which is preliminary data.</text>
</comment>
<protein>
    <recommendedName>
        <fullName evidence="3">HNH homing endonuclease</fullName>
    </recommendedName>
</protein>
<name>A0AAV4MV84_CAEEX</name>